<accession>A0A9D4XJ32</accession>
<dbReference type="AlphaFoldDB" id="A0A9D4XJ32"/>
<gene>
    <name evidence="2" type="ORF">KIW84_044689</name>
</gene>
<evidence type="ECO:0000313" key="2">
    <source>
        <dbReference type="EMBL" id="KAI5420934.1"/>
    </source>
</evidence>
<sequence>MPIKPRASWFSPKCVEAQQLTGHLGVKHCFGTGRESGTKSRQTLNTRYDPDGSRSASETMGDKLHRREGNNPDHQLRPLNDRSVIKEMNGAKRFAEAVGCKNESVGERSALERSTRASRVGRSGSENVGLSNENIGENPMPRKPKDSSARKSSNDLEQEGTCTGNRHRWCRKVKEVGDLMTGKQVTEAPVNGGRNYNGPKVAKFLVGLGGRQRRPPSGGARAISLPKGNGGVQRFPRARRRLALECKGRRELDCKTHPLIFPKSSHRREGLAPRCRLFATWSCSRFQGLGCSPIKAVRELGSERRETVQSISGVGVRALRGPFPSTRGPGRTHLWCASYRANGKRWSLPGGQILCPYGDGAKEVLRIEGHGETSRFSLTIGVKWKYSNGTPGNRSSGDRVGPVAQRIRARGYEPRCRGFGILQVTFTEEEVKDAVWSCNGSKNAGSNGFSFSFFHNYWETVKKDVVRFVEDFYSKPSLTKAATMVSFLKLVPKMICLPKDKGGLRIKNIASFNKSLLLKGKWRFISEEGELWKGILEHMYLSRTSNLALEVLSNGGEGGRKTDSIWWRDIKSLVFDKEKSFDQFAGNICGSLGDDRRISFWHCK</sequence>
<dbReference type="EMBL" id="JAMSHJ010000004">
    <property type="protein sequence ID" value="KAI5420934.1"/>
    <property type="molecule type" value="Genomic_DNA"/>
</dbReference>
<feature type="region of interest" description="Disordered" evidence="1">
    <location>
        <begin position="100"/>
        <end position="164"/>
    </location>
</feature>
<keyword evidence="3" id="KW-1185">Reference proteome</keyword>
<organism evidence="2 3">
    <name type="scientific">Pisum sativum</name>
    <name type="common">Garden pea</name>
    <name type="synonym">Lathyrus oleraceus</name>
    <dbReference type="NCBI Taxonomy" id="3888"/>
    <lineage>
        <taxon>Eukaryota</taxon>
        <taxon>Viridiplantae</taxon>
        <taxon>Streptophyta</taxon>
        <taxon>Embryophyta</taxon>
        <taxon>Tracheophyta</taxon>
        <taxon>Spermatophyta</taxon>
        <taxon>Magnoliopsida</taxon>
        <taxon>eudicotyledons</taxon>
        <taxon>Gunneridae</taxon>
        <taxon>Pentapetalae</taxon>
        <taxon>rosids</taxon>
        <taxon>fabids</taxon>
        <taxon>Fabales</taxon>
        <taxon>Fabaceae</taxon>
        <taxon>Papilionoideae</taxon>
        <taxon>50 kb inversion clade</taxon>
        <taxon>NPAAA clade</taxon>
        <taxon>Hologalegina</taxon>
        <taxon>IRL clade</taxon>
        <taxon>Fabeae</taxon>
        <taxon>Lathyrus</taxon>
    </lineage>
</organism>
<protein>
    <submittedName>
        <fullName evidence="2">Uncharacterized protein</fullName>
    </submittedName>
</protein>
<evidence type="ECO:0000313" key="3">
    <source>
        <dbReference type="Proteomes" id="UP001058974"/>
    </source>
</evidence>
<dbReference type="Gramene" id="Psat04G0468900-T1">
    <property type="protein sequence ID" value="KAI5420934.1"/>
    <property type="gene ID" value="KIW84_044689"/>
</dbReference>
<evidence type="ECO:0000256" key="1">
    <source>
        <dbReference type="SAM" id="MobiDB-lite"/>
    </source>
</evidence>
<proteinExistence type="predicted"/>
<comment type="caution">
    <text evidence="2">The sequence shown here is derived from an EMBL/GenBank/DDBJ whole genome shotgun (WGS) entry which is preliminary data.</text>
</comment>
<feature type="region of interest" description="Disordered" evidence="1">
    <location>
        <begin position="212"/>
        <end position="233"/>
    </location>
</feature>
<feature type="region of interest" description="Disordered" evidence="1">
    <location>
        <begin position="31"/>
        <end position="82"/>
    </location>
</feature>
<feature type="compositionally biased region" description="Basic and acidic residues" evidence="1">
    <location>
        <begin position="104"/>
        <end position="115"/>
    </location>
</feature>
<feature type="compositionally biased region" description="Basic and acidic residues" evidence="1">
    <location>
        <begin position="143"/>
        <end position="154"/>
    </location>
</feature>
<feature type="compositionally biased region" description="Basic and acidic residues" evidence="1">
    <location>
        <begin position="60"/>
        <end position="82"/>
    </location>
</feature>
<name>A0A9D4XJ32_PEA</name>
<reference evidence="2 3" key="1">
    <citation type="journal article" date="2022" name="Nat. Genet.">
        <title>Improved pea reference genome and pan-genome highlight genomic features and evolutionary characteristics.</title>
        <authorList>
            <person name="Yang T."/>
            <person name="Liu R."/>
            <person name="Luo Y."/>
            <person name="Hu S."/>
            <person name="Wang D."/>
            <person name="Wang C."/>
            <person name="Pandey M.K."/>
            <person name="Ge S."/>
            <person name="Xu Q."/>
            <person name="Li N."/>
            <person name="Li G."/>
            <person name="Huang Y."/>
            <person name="Saxena R.K."/>
            <person name="Ji Y."/>
            <person name="Li M."/>
            <person name="Yan X."/>
            <person name="He Y."/>
            <person name="Liu Y."/>
            <person name="Wang X."/>
            <person name="Xiang C."/>
            <person name="Varshney R.K."/>
            <person name="Ding H."/>
            <person name="Gao S."/>
            <person name="Zong X."/>
        </authorList>
    </citation>
    <scope>NUCLEOTIDE SEQUENCE [LARGE SCALE GENOMIC DNA]</scope>
    <source>
        <strain evidence="2 3">cv. Zhongwan 6</strain>
    </source>
</reference>
<dbReference type="Proteomes" id="UP001058974">
    <property type="component" value="Chromosome 4"/>
</dbReference>
<feature type="compositionally biased region" description="Polar residues" evidence="1">
    <location>
        <begin position="124"/>
        <end position="135"/>
    </location>
</feature>